<dbReference type="Proteomes" id="UP000019439">
    <property type="component" value="Chromosome"/>
</dbReference>
<evidence type="ECO:0000313" key="3">
    <source>
        <dbReference type="EMBL" id="AHK18674.1"/>
    </source>
</evidence>
<proteinExistence type="predicted"/>
<feature type="region of interest" description="Disordered" evidence="1">
    <location>
        <begin position="190"/>
        <end position="212"/>
    </location>
</feature>
<feature type="domain" description="GTPase-associated system helical" evidence="2">
    <location>
        <begin position="8"/>
        <end position="424"/>
    </location>
</feature>
<dbReference type="Pfam" id="PF19994">
    <property type="entry name" value="GASH"/>
    <property type="match status" value="1"/>
</dbReference>
<keyword evidence="4" id="KW-1185">Reference proteome</keyword>
<evidence type="ECO:0000259" key="2">
    <source>
        <dbReference type="Pfam" id="PF19994"/>
    </source>
</evidence>
<dbReference type="EMBL" id="CP007230">
    <property type="protein sequence ID" value="AHK18674.1"/>
    <property type="molecule type" value="Genomic_DNA"/>
</dbReference>
<reference evidence="3 4" key="1">
    <citation type="journal article" date="2014" name="Genome Announc.">
        <title>Genome Sequence of Yersinia similis Y228T, a Member of the Yersinia pseudotuberculosis Complex.</title>
        <authorList>
            <person name="Sprague L.D."/>
            <person name="Neubauer H."/>
        </authorList>
    </citation>
    <scope>NUCLEOTIDE SEQUENCE [LARGE SCALE GENOMIC DNA]</scope>
    <source>
        <strain evidence="3 4">228</strain>
    </source>
</reference>
<feature type="compositionally biased region" description="Low complexity" evidence="1">
    <location>
        <begin position="190"/>
        <end position="206"/>
    </location>
</feature>
<gene>
    <name evidence="3" type="ORF">BF17_04450</name>
</gene>
<organism evidence="3 4">
    <name type="scientific">Yersinia similis</name>
    <dbReference type="NCBI Taxonomy" id="367190"/>
    <lineage>
        <taxon>Bacteria</taxon>
        <taxon>Pseudomonadati</taxon>
        <taxon>Pseudomonadota</taxon>
        <taxon>Gammaproteobacteria</taxon>
        <taxon>Enterobacterales</taxon>
        <taxon>Yersiniaceae</taxon>
        <taxon>Yersinia</taxon>
    </lineage>
</organism>
<name>A0ABN4CID8_9GAMM</name>
<sequence length="437" mass="47391">MSNQVLLGFLKAGLLDLNSDDTKLAKLQDAAGDLVGILKKTPGKATPYCLIAFDPQAPVDDPVITEATAVLLKRWPTYINTFAGSPVTVIRAILLDALMQASSDEKIGLAFVSSARNVLPHMEAENEQSIWIDIVADIERRVDAHAEIQWSTPESINISSMPAMAPSPIEVTVAEVNVDQQLLENELHAAAGPNTNTGPTNGNPNTSPHSQNTAWVTEFGTRAASAISKAVETAVEESNLGDIDLSTPFLQLSQSITNYVEDAIKSVGMATSGLQRRTNLIWWKETLYSPSARMSYRRLSKPTAAVLMAYDLYQQVPTFSPASVVAFLYETVLSLPGIDTNERISVRCLLRELVTSSELSELRNMASQLLPANDGRRPILGALDAINSDLDDDGLREKIGIPAGTALTLPEWASWFFRELQAAEATQSVTKAKKRGS</sequence>
<accession>A0ABN4CID8</accession>
<protein>
    <recommendedName>
        <fullName evidence="2">GTPase-associated system helical domain-containing protein</fullName>
    </recommendedName>
</protein>
<evidence type="ECO:0000313" key="4">
    <source>
        <dbReference type="Proteomes" id="UP000019439"/>
    </source>
</evidence>
<dbReference type="InterPro" id="IPR045523">
    <property type="entry name" value="GASH"/>
</dbReference>
<evidence type="ECO:0000256" key="1">
    <source>
        <dbReference type="SAM" id="MobiDB-lite"/>
    </source>
</evidence>